<sequence length="440" mass="47895">METLETLLACVYPEAGSGDSDSEDEGCVGCACDVAILDEGVEEAARRPDAVEMKELTAWSRERLNKLKRHRAEAVKLRSVLLRFREKTRKPSKPHTARYEDAVAAGWRALALDGAELMPLLSTISQAELDHEATLAATRLGKPFEKPGPNIREGLDYIDIRGDGVLHVRIANWYRARAKRDHARMTQMELEVGALLVAGAPTEVKNDEGLTPLLQACKYDAGTIVRVLIAAEAEYQQVQNAQKLRPLLLAAQENSPNAFEVVADALREKGVLASAARRPGNGYTALHFAAIADAADLIKRAGRFDEFRKSVDVLSSEGDVKTGALHKCAMYGHLEAMTALLELGADVDLRDSNGATALHVAALAARFEKDRRHKACVDLLLRHGASIDVADGRGRLLRDLPTSNNVKRVLKRSTTLPVAEKENATAPKRANSAPISVVRA</sequence>
<gene>
    <name evidence="5" type="ORF">PECAL_2P23750</name>
</gene>
<dbReference type="Proteomes" id="UP000789595">
    <property type="component" value="Unassembled WGS sequence"/>
</dbReference>
<feature type="repeat" description="ANK" evidence="3">
    <location>
        <begin position="324"/>
        <end position="352"/>
    </location>
</feature>
<dbReference type="EMBL" id="CAKKNE010000002">
    <property type="protein sequence ID" value="CAH0369258.1"/>
    <property type="molecule type" value="Genomic_DNA"/>
</dbReference>
<protein>
    <submittedName>
        <fullName evidence="5">Uncharacterized protein</fullName>
    </submittedName>
</protein>
<feature type="region of interest" description="Disordered" evidence="4">
    <location>
        <begin position="420"/>
        <end position="440"/>
    </location>
</feature>
<evidence type="ECO:0000256" key="3">
    <source>
        <dbReference type="PROSITE-ProRule" id="PRU00023"/>
    </source>
</evidence>
<keyword evidence="6" id="KW-1185">Reference proteome</keyword>
<dbReference type="OrthoDB" id="10254947at2759"/>
<dbReference type="PANTHER" id="PTHR24123">
    <property type="entry name" value="ANKYRIN REPEAT-CONTAINING"/>
    <property type="match status" value="1"/>
</dbReference>
<keyword evidence="1" id="KW-0677">Repeat</keyword>
<dbReference type="AlphaFoldDB" id="A0A8J2SFY5"/>
<dbReference type="InterPro" id="IPR036770">
    <property type="entry name" value="Ankyrin_rpt-contain_sf"/>
</dbReference>
<feature type="repeat" description="ANK" evidence="3">
    <location>
        <begin position="353"/>
        <end position="392"/>
    </location>
</feature>
<dbReference type="PROSITE" id="PS50088">
    <property type="entry name" value="ANK_REPEAT"/>
    <property type="match status" value="2"/>
</dbReference>
<dbReference type="PROSITE" id="PS50297">
    <property type="entry name" value="ANK_REP_REGION"/>
    <property type="match status" value="2"/>
</dbReference>
<accession>A0A8J2SFY5</accession>
<evidence type="ECO:0000256" key="1">
    <source>
        <dbReference type="ARBA" id="ARBA00022737"/>
    </source>
</evidence>
<dbReference type="Gene3D" id="1.25.40.20">
    <property type="entry name" value="Ankyrin repeat-containing domain"/>
    <property type="match status" value="2"/>
</dbReference>
<dbReference type="SMART" id="SM00248">
    <property type="entry name" value="ANK"/>
    <property type="match status" value="4"/>
</dbReference>
<evidence type="ECO:0000256" key="4">
    <source>
        <dbReference type="SAM" id="MobiDB-lite"/>
    </source>
</evidence>
<name>A0A8J2SFY5_9STRA</name>
<comment type="caution">
    <text evidence="5">The sequence shown here is derived from an EMBL/GenBank/DDBJ whole genome shotgun (WGS) entry which is preliminary data.</text>
</comment>
<evidence type="ECO:0000313" key="6">
    <source>
        <dbReference type="Proteomes" id="UP000789595"/>
    </source>
</evidence>
<dbReference type="InterPro" id="IPR002110">
    <property type="entry name" value="Ankyrin_rpt"/>
</dbReference>
<dbReference type="PANTHER" id="PTHR24123:SF33">
    <property type="entry name" value="PROTEIN HOS4"/>
    <property type="match status" value="1"/>
</dbReference>
<evidence type="ECO:0000256" key="2">
    <source>
        <dbReference type="ARBA" id="ARBA00023043"/>
    </source>
</evidence>
<dbReference type="InterPro" id="IPR051165">
    <property type="entry name" value="Multifunctional_ANK_Repeat"/>
</dbReference>
<keyword evidence="2 3" id="KW-0040">ANK repeat</keyword>
<reference evidence="5" key="1">
    <citation type="submission" date="2021-11" db="EMBL/GenBank/DDBJ databases">
        <authorList>
            <consortium name="Genoscope - CEA"/>
            <person name="William W."/>
        </authorList>
    </citation>
    <scope>NUCLEOTIDE SEQUENCE</scope>
</reference>
<organism evidence="5 6">
    <name type="scientific">Pelagomonas calceolata</name>
    <dbReference type="NCBI Taxonomy" id="35677"/>
    <lineage>
        <taxon>Eukaryota</taxon>
        <taxon>Sar</taxon>
        <taxon>Stramenopiles</taxon>
        <taxon>Ochrophyta</taxon>
        <taxon>Pelagophyceae</taxon>
        <taxon>Pelagomonadales</taxon>
        <taxon>Pelagomonadaceae</taxon>
        <taxon>Pelagomonas</taxon>
    </lineage>
</organism>
<dbReference type="SUPFAM" id="SSF48403">
    <property type="entry name" value="Ankyrin repeat"/>
    <property type="match status" value="1"/>
</dbReference>
<dbReference type="Pfam" id="PF12796">
    <property type="entry name" value="Ank_2"/>
    <property type="match status" value="1"/>
</dbReference>
<proteinExistence type="predicted"/>
<evidence type="ECO:0000313" key="5">
    <source>
        <dbReference type="EMBL" id="CAH0369258.1"/>
    </source>
</evidence>